<comment type="caution">
    <text evidence="2">The sequence shown here is derived from an EMBL/GenBank/DDBJ whole genome shotgun (WGS) entry which is preliminary data.</text>
</comment>
<gene>
    <name evidence="2" type="ORF">GMARGA_LOCUS6554</name>
</gene>
<feature type="region of interest" description="Disordered" evidence="1">
    <location>
        <begin position="78"/>
        <end position="128"/>
    </location>
</feature>
<organism evidence="2 3">
    <name type="scientific">Gigaspora margarita</name>
    <dbReference type="NCBI Taxonomy" id="4874"/>
    <lineage>
        <taxon>Eukaryota</taxon>
        <taxon>Fungi</taxon>
        <taxon>Fungi incertae sedis</taxon>
        <taxon>Mucoromycota</taxon>
        <taxon>Glomeromycotina</taxon>
        <taxon>Glomeromycetes</taxon>
        <taxon>Diversisporales</taxon>
        <taxon>Gigasporaceae</taxon>
        <taxon>Gigaspora</taxon>
    </lineage>
</organism>
<reference evidence="2 3" key="1">
    <citation type="submission" date="2021-06" db="EMBL/GenBank/DDBJ databases">
        <authorList>
            <person name="Kallberg Y."/>
            <person name="Tangrot J."/>
            <person name="Rosling A."/>
        </authorList>
    </citation>
    <scope>NUCLEOTIDE SEQUENCE [LARGE SCALE GENOMIC DNA]</scope>
    <source>
        <strain evidence="2 3">120-4 pot B 10/14</strain>
    </source>
</reference>
<accession>A0ABN7UGX0</accession>
<name>A0ABN7UGX0_GIGMA</name>
<evidence type="ECO:0000256" key="1">
    <source>
        <dbReference type="SAM" id="MobiDB-lite"/>
    </source>
</evidence>
<sequence>KKIAEPLATDYIEKGKDSSLALPTTNMTQDLFDYITGQEKISIDSSFGSTTNISMALEIEHVEFVDDKPKSPEIIEESVSDEAGSVNNEPKISPDLPANNELKPSNEEFNSQSKTYPPSYLTREQREV</sequence>
<dbReference type="EMBL" id="CAJVQB010002994">
    <property type="protein sequence ID" value="CAG8594127.1"/>
    <property type="molecule type" value="Genomic_DNA"/>
</dbReference>
<protein>
    <submittedName>
        <fullName evidence="2">46107_t:CDS:1</fullName>
    </submittedName>
</protein>
<dbReference type="Proteomes" id="UP000789901">
    <property type="component" value="Unassembled WGS sequence"/>
</dbReference>
<feature type="compositionally biased region" description="Polar residues" evidence="1">
    <location>
        <begin position="107"/>
        <end position="116"/>
    </location>
</feature>
<evidence type="ECO:0000313" key="2">
    <source>
        <dbReference type="EMBL" id="CAG8594127.1"/>
    </source>
</evidence>
<proteinExistence type="predicted"/>
<keyword evidence="3" id="KW-1185">Reference proteome</keyword>
<feature type="non-terminal residue" evidence="2">
    <location>
        <position position="1"/>
    </location>
</feature>
<evidence type="ECO:0000313" key="3">
    <source>
        <dbReference type="Proteomes" id="UP000789901"/>
    </source>
</evidence>